<dbReference type="InterPro" id="IPR036390">
    <property type="entry name" value="WH_DNA-bd_sf"/>
</dbReference>
<keyword evidence="5" id="KW-0804">Transcription</keyword>
<keyword evidence="3" id="KW-0805">Transcription regulation</keyword>
<dbReference type="GO" id="GO:0003677">
    <property type="term" value="F:DNA binding"/>
    <property type="evidence" value="ECO:0007669"/>
    <property type="project" value="UniProtKB-KW"/>
</dbReference>
<dbReference type="GO" id="GO:0003700">
    <property type="term" value="F:DNA-binding transcription factor activity"/>
    <property type="evidence" value="ECO:0007669"/>
    <property type="project" value="InterPro"/>
</dbReference>
<evidence type="ECO:0000256" key="2">
    <source>
        <dbReference type="ARBA" id="ARBA00022898"/>
    </source>
</evidence>
<dbReference type="OrthoDB" id="5415143at2"/>
<accession>A0A2T0SE07</accession>
<feature type="domain" description="HTH gntR-type" evidence="7">
    <location>
        <begin position="11"/>
        <end position="79"/>
    </location>
</feature>
<dbReference type="PRINTS" id="PR00035">
    <property type="entry name" value="HTHGNTR"/>
</dbReference>
<dbReference type="InterPro" id="IPR051446">
    <property type="entry name" value="HTH_trans_reg/aminotransferase"/>
</dbReference>
<dbReference type="InterPro" id="IPR000524">
    <property type="entry name" value="Tscrpt_reg_HTH_GntR"/>
</dbReference>
<dbReference type="InterPro" id="IPR004839">
    <property type="entry name" value="Aminotransferase_I/II_large"/>
</dbReference>
<keyword evidence="4" id="KW-0238">DNA-binding</keyword>
<proteinExistence type="inferred from homology"/>
<dbReference type="InterPro" id="IPR015424">
    <property type="entry name" value="PyrdxlP-dep_Trfase"/>
</dbReference>
<dbReference type="EMBL" id="PVTF01000022">
    <property type="protein sequence ID" value="PRY31621.1"/>
    <property type="molecule type" value="Genomic_DNA"/>
</dbReference>
<keyword evidence="2" id="KW-0663">Pyridoxal phosphate</keyword>
<protein>
    <submittedName>
        <fullName evidence="8">GntR family transcriptional regulator</fullName>
    </submittedName>
</protein>
<dbReference type="Gene3D" id="1.10.10.10">
    <property type="entry name" value="Winged helix-like DNA-binding domain superfamily/Winged helix DNA-binding domain"/>
    <property type="match status" value="1"/>
</dbReference>
<gene>
    <name evidence="8" type="ORF">CLV43_12227</name>
</gene>
<evidence type="ECO:0000256" key="4">
    <source>
        <dbReference type="ARBA" id="ARBA00023125"/>
    </source>
</evidence>
<dbReference type="PANTHER" id="PTHR46577">
    <property type="entry name" value="HTH-TYPE TRANSCRIPTIONAL REGULATORY PROTEIN GABR"/>
    <property type="match status" value="1"/>
</dbReference>
<keyword evidence="9" id="KW-1185">Reference proteome</keyword>
<comment type="caution">
    <text evidence="8">The sequence shown here is derived from an EMBL/GenBank/DDBJ whole genome shotgun (WGS) entry which is preliminary data.</text>
</comment>
<dbReference type="RefSeq" id="WP_106196479.1">
    <property type="nucleotide sequence ID" value="NZ_PVTF01000022.1"/>
</dbReference>
<evidence type="ECO:0000256" key="1">
    <source>
        <dbReference type="ARBA" id="ARBA00005384"/>
    </source>
</evidence>
<dbReference type="Proteomes" id="UP000239494">
    <property type="component" value="Unassembled WGS sequence"/>
</dbReference>
<dbReference type="SUPFAM" id="SSF53383">
    <property type="entry name" value="PLP-dependent transferases"/>
    <property type="match status" value="1"/>
</dbReference>
<comment type="similarity">
    <text evidence="1">In the C-terminal section; belongs to the class-I pyridoxal-phosphate-dependent aminotransferase family.</text>
</comment>
<dbReference type="GO" id="GO:0030170">
    <property type="term" value="F:pyridoxal phosphate binding"/>
    <property type="evidence" value="ECO:0007669"/>
    <property type="project" value="InterPro"/>
</dbReference>
<evidence type="ECO:0000313" key="9">
    <source>
        <dbReference type="Proteomes" id="UP000239494"/>
    </source>
</evidence>
<sequence length="473" mass="51504">MDLHVSLDGRRDLTAQIYLQVRAAILDGLLRPGEALPPTRELAAALQVSRNTANAAYEKLAAEGFLTSRVGVGTFVSDLPFRGSREPEARPSPLRPRPMWDDMPDPPDLSAGTLEFDFRPGMPDATRFPFPTWRALLANQLRGSGTALGMYGEPMGHAGLRAAIARHVGVSRAVRATAADVMVTAGVQQAVDLVARVVLAPGDVVAMEDPGYPPVKRLFQAMGVRLVGVPVDAQGLVVDELPESARLVYLSPSHQFPLGHALSLSRRLALLEWAERVDAVVLEDDYDSEFRWTGRPVEPLHALDRTGRVVYVSSFSKVLLPTLRVGFCVAPPPLHSALRKAKHLADWHSSSPVQGALAEFIENGLLAAHLRRMRRVYRTRRDRMSMAFDQDFADHLEPITSATGLHLTAYLRSDVPGEDAAVTARAASLGVALHTMALCGVDRVPRQGFVFGYGLVATEALDEGLARMRRAFA</sequence>
<dbReference type="AlphaFoldDB" id="A0A2T0SE07"/>
<evidence type="ECO:0000256" key="6">
    <source>
        <dbReference type="SAM" id="MobiDB-lite"/>
    </source>
</evidence>
<evidence type="ECO:0000313" key="8">
    <source>
        <dbReference type="EMBL" id="PRY31621.1"/>
    </source>
</evidence>
<dbReference type="SMART" id="SM00345">
    <property type="entry name" value="HTH_GNTR"/>
    <property type="match status" value="1"/>
</dbReference>
<dbReference type="SUPFAM" id="SSF46785">
    <property type="entry name" value="Winged helix' DNA-binding domain"/>
    <property type="match status" value="1"/>
</dbReference>
<dbReference type="PANTHER" id="PTHR46577:SF1">
    <property type="entry name" value="HTH-TYPE TRANSCRIPTIONAL REGULATORY PROTEIN GABR"/>
    <property type="match status" value="1"/>
</dbReference>
<dbReference type="Gene3D" id="3.40.640.10">
    <property type="entry name" value="Type I PLP-dependent aspartate aminotransferase-like (Major domain)"/>
    <property type="match status" value="1"/>
</dbReference>
<evidence type="ECO:0000259" key="7">
    <source>
        <dbReference type="PROSITE" id="PS50949"/>
    </source>
</evidence>
<evidence type="ECO:0000256" key="3">
    <source>
        <dbReference type="ARBA" id="ARBA00023015"/>
    </source>
</evidence>
<dbReference type="InterPro" id="IPR036388">
    <property type="entry name" value="WH-like_DNA-bd_sf"/>
</dbReference>
<dbReference type="Pfam" id="PF00392">
    <property type="entry name" value="GntR"/>
    <property type="match status" value="1"/>
</dbReference>
<reference evidence="8 9" key="1">
    <citation type="submission" date="2018-03" db="EMBL/GenBank/DDBJ databases">
        <title>Genomic Encyclopedia of Archaeal and Bacterial Type Strains, Phase II (KMG-II): from individual species to whole genera.</title>
        <authorList>
            <person name="Goeker M."/>
        </authorList>
    </citation>
    <scope>NUCLEOTIDE SEQUENCE [LARGE SCALE GENOMIC DNA]</scope>
    <source>
        <strain evidence="8 9">DSM 44720</strain>
    </source>
</reference>
<dbReference type="CDD" id="cd07377">
    <property type="entry name" value="WHTH_GntR"/>
    <property type="match status" value="1"/>
</dbReference>
<dbReference type="Pfam" id="PF00155">
    <property type="entry name" value="Aminotran_1_2"/>
    <property type="match status" value="1"/>
</dbReference>
<evidence type="ECO:0000256" key="5">
    <source>
        <dbReference type="ARBA" id="ARBA00023163"/>
    </source>
</evidence>
<name>A0A2T0SE07_9PSEU</name>
<dbReference type="CDD" id="cd00609">
    <property type="entry name" value="AAT_like"/>
    <property type="match status" value="1"/>
</dbReference>
<feature type="region of interest" description="Disordered" evidence="6">
    <location>
        <begin position="81"/>
        <end position="101"/>
    </location>
</feature>
<dbReference type="InterPro" id="IPR015421">
    <property type="entry name" value="PyrdxlP-dep_Trfase_major"/>
</dbReference>
<organism evidence="8 9">
    <name type="scientific">Umezawaea tangerina</name>
    <dbReference type="NCBI Taxonomy" id="84725"/>
    <lineage>
        <taxon>Bacteria</taxon>
        <taxon>Bacillati</taxon>
        <taxon>Actinomycetota</taxon>
        <taxon>Actinomycetes</taxon>
        <taxon>Pseudonocardiales</taxon>
        <taxon>Pseudonocardiaceae</taxon>
        <taxon>Umezawaea</taxon>
    </lineage>
</organism>
<dbReference type="PROSITE" id="PS50949">
    <property type="entry name" value="HTH_GNTR"/>
    <property type="match status" value="1"/>
</dbReference>